<protein>
    <recommendedName>
        <fullName evidence="5">Periplasmic trehalase</fullName>
        <ecNumber evidence="5">3.2.1.28</ecNumber>
    </recommendedName>
    <alternativeName>
        <fullName evidence="5">Alpha,alpha-trehalase</fullName>
    </alternativeName>
    <alternativeName>
        <fullName evidence="5">Alpha,alpha-trehalose glucohydrolase</fullName>
    </alternativeName>
</protein>
<feature type="binding site" evidence="5">
    <location>
        <position position="515"/>
    </location>
    <ligand>
        <name>substrate</name>
    </ligand>
</feature>
<feature type="region of interest" description="Disordered" evidence="6">
    <location>
        <begin position="27"/>
        <end position="47"/>
    </location>
</feature>
<evidence type="ECO:0000256" key="5">
    <source>
        <dbReference type="HAMAP-Rule" id="MF_01060"/>
    </source>
</evidence>
<dbReference type="GO" id="GO:0005993">
    <property type="term" value="P:trehalose catabolic process"/>
    <property type="evidence" value="ECO:0007669"/>
    <property type="project" value="InterPro"/>
</dbReference>
<feature type="active site" description="Proton donor/acceptor" evidence="5">
    <location>
        <position position="318"/>
    </location>
</feature>
<evidence type="ECO:0000256" key="3">
    <source>
        <dbReference type="ARBA" id="ARBA00022801"/>
    </source>
</evidence>
<comment type="caution">
    <text evidence="7">The sequence shown here is derived from an EMBL/GenBank/DDBJ whole genome shotgun (WGS) entry which is preliminary data.</text>
</comment>
<dbReference type="AlphaFoldDB" id="A0A3N4VL33"/>
<dbReference type="EC" id="3.2.1.28" evidence="5"/>
<dbReference type="SUPFAM" id="SSF48208">
    <property type="entry name" value="Six-hairpin glycosidases"/>
    <property type="match status" value="1"/>
</dbReference>
<feature type="active site" description="Proton donor/acceptor" evidence="5">
    <location>
        <position position="501"/>
    </location>
</feature>
<dbReference type="PROSITE" id="PS00928">
    <property type="entry name" value="TREHALASE_2"/>
    <property type="match status" value="1"/>
</dbReference>
<proteinExistence type="inferred from homology"/>
<dbReference type="NCBIfam" id="NF009774">
    <property type="entry name" value="PRK13271.1"/>
    <property type="match status" value="1"/>
</dbReference>
<keyword evidence="8" id="KW-1185">Reference proteome</keyword>
<sequence length="555" mass="62028" precursor="true">MRDRSLFRAPLLALCLAVLAAPACAPQPRADVAPPRGAVAEPPRAPDQAYPELFDAVQRARLFEDQKHFADMVPRREPARIRADYLARRDAPGFDLAAFVADHFDEPAAAEAGAVRAENDLRRHIDALWPVLTRRPSDAPRHGSLLPLPQPYVVPGGRFREIYYWDSYFTMLGLAEGGQAQRVRDMLDNFAYLIDRYGHIPNGNRSYYLSRSQPPFFAYMVELEARRGGDAVYRRYLPQLRREHAYWMQGAHTLAPGEASRRVVRLADGSLLNRYWDERDAPRPESYLQDLETAAQAPRRAPGEVYRDLRAAAESGWDFSSRWLGDRKSLGTIRTTAIVPVDLNSLLYHLESVIAVACEKDAQPACTEDFRGRAQRRRAAIEQHLWNPAGYYADYDWKAGKVSDQVTAAALFPLYAGLAAPGRAQRTAATVRARLVRPGGLVTTELNTGQQWDAPNAWAPLQWVAVEGLRRYGEDALAETIGRNFLAQVDALFRRERKLVEKYDAEGLKGGGGGEYPLQDGFGWTNGVTLKLLALYGPRLARARAQDARPAAAAH</sequence>
<evidence type="ECO:0000256" key="4">
    <source>
        <dbReference type="ARBA" id="ARBA00023295"/>
    </source>
</evidence>
<evidence type="ECO:0000256" key="1">
    <source>
        <dbReference type="ARBA" id="ARBA00022729"/>
    </source>
</evidence>
<comment type="function">
    <text evidence="5">Provides the cells with the ability to utilize trehalose at high osmolarity by splitting it into glucose molecules that can subsequently be taken up by the phosphotransferase-mediated uptake system.</text>
</comment>
<feature type="binding site" evidence="5">
    <location>
        <begin position="165"/>
        <end position="166"/>
    </location>
    <ligand>
        <name>substrate</name>
    </ligand>
</feature>
<evidence type="ECO:0000313" key="8">
    <source>
        <dbReference type="Proteomes" id="UP000269708"/>
    </source>
</evidence>
<dbReference type="InterPro" id="IPR001661">
    <property type="entry name" value="Glyco_hydro_37"/>
</dbReference>
<comment type="similarity">
    <text evidence="5">Belongs to the glycosyl hydrolase 37 family.</text>
</comment>
<dbReference type="OrthoDB" id="106887at2"/>
<keyword evidence="4 5" id="KW-0326">Glycosidase</keyword>
<feature type="binding site" evidence="5">
    <location>
        <position position="316"/>
    </location>
    <ligand>
        <name>substrate</name>
    </ligand>
</feature>
<dbReference type="PANTHER" id="PTHR23403">
    <property type="entry name" value="TREHALASE"/>
    <property type="match status" value="1"/>
</dbReference>
<dbReference type="Proteomes" id="UP000269708">
    <property type="component" value="Unassembled WGS sequence"/>
</dbReference>
<feature type="chain" id="PRO_5018345061" description="Periplasmic trehalase" evidence="5">
    <location>
        <begin position="26"/>
        <end position="555"/>
    </location>
</feature>
<comment type="catalytic activity">
    <reaction evidence="5">
        <text>alpha,alpha-trehalose + H2O = alpha-D-glucose + beta-D-glucose</text>
        <dbReference type="Rhea" id="RHEA:32675"/>
        <dbReference type="ChEBI" id="CHEBI:15377"/>
        <dbReference type="ChEBI" id="CHEBI:15903"/>
        <dbReference type="ChEBI" id="CHEBI:16551"/>
        <dbReference type="ChEBI" id="CHEBI:17925"/>
        <dbReference type="EC" id="3.2.1.28"/>
    </reaction>
</comment>
<keyword evidence="1 5" id="KW-0732">Signal</keyword>
<feature type="binding site" evidence="5">
    <location>
        <begin position="283"/>
        <end position="285"/>
    </location>
    <ligand>
        <name>substrate</name>
    </ligand>
</feature>
<name>A0A3N4VL33_9GAMM</name>
<organism evidence="7 8">
    <name type="scientific">Vulcaniibacterium tengchongense</name>
    <dbReference type="NCBI Taxonomy" id="1273429"/>
    <lineage>
        <taxon>Bacteria</taxon>
        <taxon>Pseudomonadati</taxon>
        <taxon>Pseudomonadota</taxon>
        <taxon>Gammaproteobacteria</taxon>
        <taxon>Lysobacterales</taxon>
        <taxon>Lysobacteraceae</taxon>
        <taxon>Vulcaniibacterium</taxon>
    </lineage>
</organism>
<dbReference type="Pfam" id="PF01204">
    <property type="entry name" value="Trehalase"/>
    <property type="match status" value="1"/>
</dbReference>
<feature type="signal peptide" evidence="5">
    <location>
        <begin position="1"/>
        <end position="25"/>
    </location>
</feature>
<dbReference type="PANTHER" id="PTHR23403:SF1">
    <property type="entry name" value="TREHALASE"/>
    <property type="match status" value="1"/>
</dbReference>
<reference evidence="7 8" key="1">
    <citation type="submission" date="2018-11" db="EMBL/GenBank/DDBJ databases">
        <title>Genomic Encyclopedia of Type Strains, Phase IV (KMG-IV): sequencing the most valuable type-strain genomes for metagenomic binning, comparative biology and taxonomic classification.</title>
        <authorList>
            <person name="Goeker M."/>
        </authorList>
    </citation>
    <scope>NUCLEOTIDE SEQUENCE [LARGE SCALE GENOMIC DNA]</scope>
    <source>
        <strain evidence="7 8">DSM 25623</strain>
    </source>
</reference>
<dbReference type="Gene3D" id="1.50.10.10">
    <property type="match status" value="1"/>
</dbReference>
<evidence type="ECO:0000256" key="2">
    <source>
        <dbReference type="ARBA" id="ARBA00022764"/>
    </source>
</evidence>
<comment type="subcellular location">
    <subcellularLocation>
        <location evidence="5">Periplasm</location>
    </subcellularLocation>
</comment>
<evidence type="ECO:0000256" key="6">
    <source>
        <dbReference type="SAM" id="MobiDB-lite"/>
    </source>
</evidence>
<gene>
    <name evidence="5" type="primary">treA</name>
    <name evidence="7" type="ORF">EDC50_1801</name>
</gene>
<dbReference type="RefSeq" id="WP_123770137.1">
    <property type="nucleotide sequence ID" value="NZ_RKQN01000002.1"/>
</dbReference>
<dbReference type="PRINTS" id="PR00744">
    <property type="entry name" value="GLHYDRLASE37"/>
</dbReference>
<feature type="binding site" evidence="5">
    <location>
        <position position="202"/>
    </location>
    <ligand>
        <name>substrate</name>
    </ligand>
</feature>
<dbReference type="InterPro" id="IPR012341">
    <property type="entry name" value="6hp_glycosidase-like_sf"/>
</dbReference>
<dbReference type="NCBIfam" id="NF009773">
    <property type="entry name" value="PRK13270.1"/>
    <property type="match status" value="1"/>
</dbReference>
<feature type="binding site" evidence="5">
    <location>
        <position position="158"/>
    </location>
    <ligand>
        <name>substrate</name>
    </ligand>
</feature>
<keyword evidence="3 5" id="KW-0378">Hydrolase</keyword>
<evidence type="ECO:0000313" key="7">
    <source>
        <dbReference type="EMBL" id="RPE79971.1"/>
    </source>
</evidence>
<dbReference type="GO" id="GO:0004555">
    <property type="term" value="F:alpha,alpha-trehalase activity"/>
    <property type="evidence" value="ECO:0007669"/>
    <property type="project" value="UniProtKB-UniRule"/>
</dbReference>
<dbReference type="EMBL" id="RKQN01000002">
    <property type="protein sequence ID" value="RPE79971.1"/>
    <property type="molecule type" value="Genomic_DNA"/>
</dbReference>
<keyword evidence="2 5" id="KW-0574">Periplasm</keyword>
<feature type="binding site" evidence="5">
    <location>
        <begin position="211"/>
        <end position="213"/>
    </location>
    <ligand>
        <name>substrate</name>
    </ligand>
</feature>
<dbReference type="GO" id="GO:0071474">
    <property type="term" value="P:cellular hyperosmotic response"/>
    <property type="evidence" value="ECO:0007669"/>
    <property type="project" value="InterPro"/>
</dbReference>
<dbReference type="InterPro" id="IPR018232">
    <property type="entry name" value="Glyco_hydro_37_CS"/>
</dbReference>
<dbReference type="HAMAP" id="MF_01060">
    <property type="entry name" value="Peripl_trehalase"/>
    <property type="match status" value="1"/>
</dbReference>
<dbReference type="PROSITE" id="PS00927">
    <property type="entry name" value="TREHALASE_1"/>
    <property type="match status" value="1"/>
</dbReference>
<dbReference type="GO" id="GO:0042597">
    <property type="term" value="C:periplasmic space"/>
    <property type="evidence" value="ECO:0007669"/>
    <property type="project" value="UniProtKB-SubCell"/>
</dbReference>
<dbReference type="InterPro" id="IPR023720">
    <property type="entry name" value="Trehalase_periplasmic"/>
</dbReference>
<dbReference type="FunFam" id="1.50.10.10:FF:000003">
    <property type="entry name" value="Cytoplasmic trehalase"/>
    <property type="match status" value="1"/>
</dbReference>
<dbReference type="InterPro" id="IPR008928">
    <property type="entry name" value="6-hairpin_glycosidase_sf"/>
</dbReference>
<accession>A0A3N4VL33</accession>